<dbReference type="InterPro" id="IPR038347">
    <property type="entry name" value="TyeA_sf"/>
</dbReference>
<dbReference type="RefSeq" id="WP_202833267.1">
    <property type="nucleotide sequence ID" value="NZ_JAETWB010000010.1"/>
</dbReference>
<dbReference type="SUPFAM" id="SSF140591">
    <property type="entry name" value="Type III secretion system domain"/>
    <property type="match status" value="2"/>
</dbReference>
<evidence type="ECO:0000313" key="4">
    <source>
        <dbReference type="Proteomes" id="UP000660885"/>
    </source>
</evidence>
<dbReference type="NCBIfam" id="TIGR02511">
    <property type="entry name" value="type_III_tyeA"/>
    <property type="match status" value="1"/>
</dbReference>
<gene>
    <name evidence="3" type="primary">sctW</name>
    <name evidence="3" type="ORF">JMJ56_18560</name>
</gene>
<dbReference type="InterPro" id="IPR013401">
    <property type="entry name" value="T3SS_LcrE"/>
</dbReference>
<dbReference type="Pfam" id="PF07201">
    <property type="entry name" value="HrpJ"/>
    <property type="match status" value="1"/>
</dbReference>
<reference evidence="3 4" key="1">
    <citation type="submission" date="2021-01" db="EMBL/GenBank/DDBJ databases">
        <title>Belnapia mucosa sp. nov. and Belnapia arida sp. nov., isolated from the Tabernas Desert (Almeria, Spain).</title>
        <authorList>
            <person name="Molina-Menor E."/>
            <person name="Vidal-Verdu A."/>
            <person name="Calonge A."/>
            <person name="Satari L."/>
            <person name="Pereto J."/>
            <person name="Porcar M."/>
        </authorList>
    </citation>
    <scope>NUCLEOTIDE SEQUENCE [LARGE SCALE GENOMIC DNA]</scope>
    <source>
        <strain evidence="3 4">T18</strain>
    </source>
</reference>
<dbReference type="NCBIfam" id="TIGR02568">
    <property type="entry name" value="LcrE"/>
    <property type="match status" value="1"/>
</dbReference>
<dbReference type="InterPro" id="IPR013351">
    <property type="entry name" value="T3SS_TyeA-rel"/>
</dbReference>
<organism evidence="3 4">
    <name type="scientific">Belnapia arida</name>
    <dbReference type="NCBI Taxonomy" id="2804533"/>
    <lineage>
        <taxon>Bacteria</taxon>
        <taxon>Pseudomonadati</taxon>
        <taxon>Pseudomonadota</taxon>
        <taxon>Alphaproteobacteria</taxon>
        <taxon>Acetobacterales</taxon>
        <taxon>Roseomonadaceae</taxon>
        <taxon>Belnapia</taxon>
    </lineage>
</organism>
<comment type="caution">
    <text evidence="3">The sequence shown here is derived from an EMBL/GenBank/DDBJ whole genome shotgun (WGS) entry which is preliminary data.</text>
</comment>
<sequence>MPAPVGIWNGEAVTVDGEEEPSFAEEVMADADGDGVEDFEEKEIWDREVSESLEECEGEGVQAIQQAPEYMSRLPEFNPRALGLFMAAVAEREHRGRHGQHGSAEDLVQRARSSFAEPAHAFAALDAAAKHMRARGANGLADRLAQARDLLEAREGAAIRAGLNTSAAAFEFSAGDQKAASALRSLYRDTVFSAASPAGVYGSILKQFGVEGFTDRLRFLTRAVGNDLASAGPSIAPARLREVLDELSTLHVLSTVHDRCREMGRRLGKLHIGTPTPTAIMEHLLPVATDPAPNPARLVSMPLQLGIPPDRADAQIVFMREAREVLALMPVSVFRDGEARFAVLGGMQQALDTLAEREDAGA</sequence>
<dbReference type="Gene3D" id="1.10.150.630">
    <property type="match status" value="1"/>
</dbReference>
<name>A0ABS1U5P2_9PROT</name>
<feature type="domain" description="Hypersensitivity response secretion-like HrpJ" evidence="1">
    <location>
        <begin position="99"/>
        <end position="208"/>
    </location>
</feature>
<dbReference type="InterPro" id="IPR010812">
    <property type="entry name" value="HrpJ-like"/>
</dbReference>
<proteinExistence type="predicted"/>
<evidence type="ECO:0000313" key="3">
    <source>
        <dbReference type="EMBL" id="MBL6080027.1"/>
    </source>
</evidence>
<evidence type="ECO:0000259" key="1">
    <source>
        <dbReference type="Pfam" id="PF07201"/>
    </source>
</evidence>
<dbReference type="EMBL" id="JAETWB010000010">
    <property type="protein sequence ID" value="MBL6080027.1"/>
    <property type="molecule type" value="Genomic_DNA"/>
</dbReference>
<protein>
    <submittedName>
        <fullName evidence="3">Type III secretion system gatekeeper subunit SctW</fullName>
    </submittedName>
</protein>
<accession>A0ABS1U5P2</accession>
<dbReference type="Gene3D" id="1.20.1280.80">
    <property type="match status" value="1"/>
</dbReference>
<dbReference type="Proteomes" id="UP000660885">
    <property type="component" value="Unassembled WGS sequence"/>
</dbReference>
<keyword evidence="4" id="KW-1185">Reference proteome</keyword>
<evidence type="ECO:0000259" key="2">
    <source>
        <dbReference type="Pfam" id="PF09059"/>
    </source>
</evidence>
<feature type="domain" description="Type III secretion system effector delivery regulator TyeA" evidence="2">
    <location>
        <begin position="279"/>
        <end position="359"/>
    </location>
</feature>
<dbReference type="Pfam" id="PF09059">
    <property type="entry name" value="TyeA"/>
    <property type="match status" value="1"/>
</dbReference>
<dbReference type="InterPro" id="IPR015144">
    <property type="entry name" value="T3SS_TyeA"/>
</dbReference>